<organism evidence="2 3">
    <name type="scientific">Pelistega europaea</name>
    <dbReference type="NCBI Taxonomy" id="106147"/>
    <lineage>
        <taxon>Bacteria</taxon>
        <taxon>Pseudomonadati</taxon>
        <taxon>Pseudomonadota</taxon>
        <taxon>Betaproteobacteria</taxon>
        <taxon>Burkholderiales</taxon>
        <taxon>Alcaligenaceae</taxon>
        <taxon>Pelistega</taxon>
    </lineage>
</organism>
<proteinExistence type="predicted"/>
<sequence length="1104" mass="126656">MDEKTIIIIAGLVVLASATAIDWLYDINTEEEKERQKQAEERRQKNLQELEKAQTWDAIARQKHQRTLADAQAQFLKKNIQERRTAVASIPEDLQHIRLTIDQEINDKTSSPYRKSALRREYARLEDAFIRLEEYRRYLDYMEVLIDDFVEQENFEQLIGLPPINSSLPLEWLYPGKLVLVSMSEVGKELAPFNHTISFGREYNTQNALALKYGDDIPVLIKSVHKEHSHLFYGCVARGEIYYHHILPEEPIEFVVDRIKGKNARGFLCDGMVPAHLPLDQLKHPGLKLLTGQKILVFPSAYDLTLHKNPFNPDGWGIEVSQFNYATKSAQQYQQLYISIQEHHLRQITDDAFWHPNEHWTLLAYIPATGMISLAKSSVRIDCQVSNDLSLLEVQQVTQGNHLSVGLDTPFSFILIDHKLARAEQIGWDYGIKEFLHFCTQAMRDLSDSPIRLAQARFYQHWERVIAYQRNLDENTVLTFPLSIADYDLANNTLTISKALLPEPFIDHFNQLYPKLKEVLDEESSLRPEYCIHLDYWDKERADYVPATRYDYRPPLYTSQEGRIKIEGSFLFNNDADCMLRLVVSIPSVPLKRQEQALEDFSMDRMVNPALKNILLAPENYLPNQEEISTDIAWSTQLDESQKDVVRLALREPNIALIQGPPGAGKTTAIVEILYQLFLRNPHCRVLVVSQQNTAVDNALSKFLEKHQSRFSSSLQAIRIGNQDKMSASVQTLSFNKQYNDFISQLNNSAIQAATHLAGDEQTLCYSWYAKLTQLSQNPKGQEELFITLLNNRNLVGATCVGLATNKGGIDQLQFDVAIIDEAGRATVPEILIPILRSRKVVLVGDHYQLPPSIAPMLRDDEATQALEFLQENFFEESFFELMFNRLPAECKETLNKQYRMAPDIGNLVANLFYSPQGKRRLFNGLSDTHFDSQYLLEKSIYWVDVKGTQKQCGTSKSNELEAFAIADFLKILSKRDYPNPISVAVITPYSAQKHCIRRILGQIGWNMQDEKLGAVSVAVDTVDAFQGSEADIVCYSTVRTEGNLNFILDKKRLNVACSRARRHLLFFGHRHHLQKWQSKNKEEVNLFHQIMKYASFDKVVFKN</sequence>
<accession>A0A7Y4LDS5</accession>
<dbReference type="InterPro" id="IPR047187">
    <property type="entry name" value="SF1_C_Upf1"/>
</dbReference>
<dbReference type="InterPro" id="IPR003593">
    <property type="entry name" value="AAA+_ATPase"/>
</dbReference>
<dbReference type="Proteomes" id="UP000541421">
    <property type="component" value="Unassembled WGS sequence"/>
</dbReference>
<dbReference type="SUPFAM" id="SSF52540">
    <property type="entry name" value="P-loop containing nucleoside triphosphate hydrolases"/>
    <property type="match status" value="1"/>
</dbReference>
<dbReference type="InterPro" id="IPR027417">
    <property type="entry name" value="P-loop_NTPase"/>
</dbReference>
<feature type="domain" description="AAA+ ATPase" evidence="1">
    <location>
        <begin position="652"/>
        <end position="873"/>
    </location>
</feature>
<dbReference type="GO" id="GO:0004386">
    <property type="term" value="F:helicase activity"/>
    <property type="evidence" value="ECO:0007669"/>
    <property type="project" value="InterPro"/>
</dbReference>
<dbReference type="RefSeq" id="WP_171589350.1">
    <property type="nucleotide sequence ID" value="NZ_JABGBO010000011.1"/>
</dbReference>
<dbReference type="Pfam" id="PF13087">
    <property type="entry name" value="AAA_12"/>
    <property type="match status" value="1"/>
</dbReference>
<dbReference type="AlphaFoldDB" id="A0A7Y4LDS5"/>
<gene>
    <name evidence="2" type="ORF">HKX40_09525</name>
</gene>
<dbReference type="InterPro" id="IPR045055">
    <property type="entry name" value="DNA2/NAM7-like"/>
</dbReference>
<dbReference type="InterPro" id="IPR041677">
    <property type="entry name" value="DNA2/NAM7_AAA_11"/>
</dbReference>
<evidence type="ECO:0000313" key="3">
    <source>
        <dbReference type="Proteomes" id="UP000541421"/>
    </source>
</evidence>
<comment type="caution">
    <text evidence="2">The sequence shown here is derived from an EMBL/GenBank/DDBJ whole genome shotgun (WGS) entry which is preliminary data.</text>
</comment>
<dbReference type="InterPro" id="IPR041679">
    <property type="entry name" value="DNA2/NAM7-like_C"/>
</dbReference>
<dbReference type="EMBL" id="JABGBO010000011">
    <property type="protein sequence ID" value="NOL50366.1"/>
    <property type="molecule type" value="Genomic_DNA"/>
</dbReference>
<evidence type="ECO:0000313" key="2">
    <source>
        <dbReference type="EMBL" id="NOL50366.1"/>
    </source>
</evidence>
<dbReference type="PANTHER" id="PTHR10887">
    <property type="entry name" value="DNA2/NAM7 HELICASE FAMILY"/>
    <property type="match status" value="1"/>
</dbReference>
<dbReference type="CDD" id="cd18808">
    <property type="entry name" value="SF1_C_Upf1"/>
    <property type="match status" value="1"/>
</dbReference>
<reference evidence="2 3" key="1">
    <citation type="submission" date="2020-05" db="EMBL/GenBank/DDBJ databases">
        <authorList>
            <person name="Niu N."/>
        </authorList>
    </citation>
    <scope>NUCLEOTIDE SEQUENCE [LARGE SCALE GENOMIC DNA]</scope>
    <source>
        <strain evidence="2 3">LMG10982</strain>
    </source>
</reference>
<dbReference type="Gene3D" id="3.40.50.300">
    <property type="entry name" value="P-loop containing nucleotide triphosphate hydrolases"/>
    <property type="match status" value="2"/>
</dbReference>
<dbReference type="SMART" id="SM00382">
    <property type="entry name" value="AAA"/>
    <property type="match status" value="1"/>
</dbReference>
<keyword evidence="3" id="KW-1185">Reference proteome</keyword>
<dbReference type="Pfam" id="PF13086">
    <property type="entry name" value="AAA_11"/>
    <property type="match status" value="1"/>
</dbReference>
<protein>
    <submittedName>
        <fullName evidence="2">AAA family ATPase</fullName>
    </submittedName>
</protein>
<name>A0A7Y4LDS5_9BURK</name>
<evidence type="ECO:0000259" key="1">
    <source>
        <dbReference type="SMART" id="SM00382"/>
    </source>
</evidence>
<dbReference type="PANTHER" id="PTHR10887:SF495">
    <property type="entry name" value="HELICASE SENATAXIN ISOFORM X1-RELATED"/>
    <property type="match status" value="1"/>
</dbReference>